<reference evidence="1 2" key="1">
    <citation type="journal article" date="2012" name="BMC Genomics">
        <title>Genome analysis of a simultaneously predatory and prey-independent, novel Bdellovibrio bacteriovorus from the River Tiber, supports in silico predictions of both ancient and recent lateral gene transfer from diverse bacteria.</title>
        <authorList>
            <person name="Hobley L."/>
            <person name="Lerner T.R."/>
            <person name="Williams L.E."/>
            <person name="Lambert C."/>
            <person name="Till R."/>
            <person name="Milner D.S."/>
            <person name="Basford S.M."/>
            <person name="Capeness M.J."/>
            <person name="Fenton A.K."/>
            <person name="Atterbury R.J."/>
            <person name="Harris M.A."/>
            <person name="Sockett R.E."/>
        </authorList>
    </citation>
    <scope>NUCLEOTIDE SEQUENCE [LARGE SCALE GENOMIC DNA]</scope>
    <source>
        <strain evidence="1 2">Tiberius</strain>
    </source>
</reference>
<evidence type="ECO:0000313" key="1">
    <source>
        <dbReference type="EMBL" id="AFY02264.1"/>
    </source>
</evidence>
<dbReference type="AlphaFoldDB" id="K7ZBD5"/>
<protein>
    <submittedName>
        <fullName evidence="1">Uncharacterized protein</fullName>
    </submittedName>
</protein>
<dbReference type="KEGG" id="bbat:Bdt_2581"/>
<dbReference type="EMBL" id="CP002930">
    <property type="protein sequence ID" value="AFY02264.1"/>
    <property type="molecule type" value="Genomic_DNA"/>
</dbReference>
<accession>K7ZBD5</accession>
<dbReference type="HOGENOM" id="CLU_1127350_0_0_7"/>
<organism evidence="1 2">
    <name type="scientific">Bdellovibrio bacteriovorus str. Tiberius</name>
    <dbReference type="NCBI Taxonomy" id="1069642"/>
    <lineage>
        <taxon>Bacteria</taxon>
        <taxon>Pseudomonadati</taxon>
        <taxon>Bdellovibrionota</taxon>
        <taxon>Bdellovibrionia</taxon>
        <taxon>Bdellovibrionales</taxon>
        <taxon>Pseudobdellovibrionaceae</taxon>
        <taxon>Bdellovibrio</taxon>
    </lineage>
</organism>
<proteinExistence type="predicted"/>
<sequence>MFAKASDGPLPLPQGGYKVYSRIQFVDLTTQHPVRDKALGDTLEVSFKSQLDQLYRLHNPAVRNLQFVERVPHESCDLQITGTYTLRAFGNRGMHTTVTVENLRTGETQSFEAAGDAFETTELLAQDVFHEFQKTRFPAQAKVYGRNLTLLFKGSINRPTETKMYDLYKQSLIACEMRGGRVSTEKELIAVATLGDYGGGVSVGHNGAYTDYWSVESGRVYVAPWSQSTSATSLNPTEQLNYLCVR</sequence>
<evidence type="ECO:0000313" key="2">
    <source>
        <dbReference type="Proteomes" id="UP000010074"/>
    </source>
</evidence>
<dbReference type="Proteomes" id="UP000010074">
    <property type="component" value="Chromosome"/>
</dbReference>
<name>K7ZBD5_BDEBC</name>
<dbReference type="PATRIC" id="fig|1069642.3.peg.2557"/>
<gene>
    <name evidence="1" type="ORF">Bdt_2581</name>
</gene>